<reference evidence="2" key="1">
    <citation type="journal article" date="2017" name="Appl. Environ. Microbiol.">
        <title>Genomic analysis of Calderihabitans maritimus KKC1, a thermophilic hydrogenogenic carboxydotrophic bacterium isolated from marine sediment.</title>
        <authorList>
            <person name="Omae K."/>
            <person name="Yoneda Y."/>
            <person name="Fukuyama Y."/>
            <person name="Yoshida T."/>
            <person name="Sako Y."/>
        </authorList>
    </citation>
    <scope>NUCLEOTIDE SEQUENCE [LARGE SCALE GENOMIC DNA]</scope>
    <source>
        <strain evidence="2">KKC1</strain>
    </source>
</reference>
<comment type="caution">
    <text evidence="1">The sequence shown here is derived from an EMBL/GenBank/DDBJ whole genome shotgun (WGS) entry which is preliminary data.</text>
</comment>
<dbReference type="AlphaFoldDB" id="A0A1Z5HTW7"/>
<organism evidence="1 2">
    <name type="scientific">Calderihabitans maritimus</name>
    <dbReference type="NCBI Taxonomy" id="1246530"/>
    <lineage>
        <taxon>Bacteria</taxon>
        <taxon>Bacillati</taxon>
        <taxon>Bacillota</taxon>
        <taxon>Clostridia</taxon>
        <taxon>Neomoorellales</taxon>
        <taxon>Calderihabitantaceae</taxon>
        <taxon>Calderihabitans</taxon>
    </lineage>
</organism>
<name>A0A1Z5HTW7_9FIRM</name>
<sequence>MGMGADHVIKPLDAFLLEIVYNQASIIVVSAVNQDVLAG</sequence>
<protein>
    <submittedName>
        <fullName evidence="1">Uncharacterized protein</fullName>
    </submittedName>
</protein>
<dbReference type="EMBL" id="BDGJ01000100">
    <property type="protein sequence ID" value="GAW92765.1"/>
    <property type="molecule type" value="Genomic_DNA"/>
</dbReference>
<gene>
    <name evidence="1" type="ORF">KKC1_19150</name>
</gene>
<accession>A0A1Z5HTW7</accession>
<dbReference type="Proteomes" id="UP000197032">
    <property type="component" value="Unassembled WGS sequence"/>
</dbReference>
<evidence type="ECO:0000313" key="1">
    <source>
        <dbReference type="EMBL" id="GAW92765.1"/>
    </source>
</evidence>
<evidence type="ECO:0000313" key="2">
    <source>
        <dbReference type="Proteomes" id="UP000197032"/>
    </source>
</evidence>
<proteinExistence type="predicted"/>
<keyword evidence="2" id="KW-1185">Reference proteome</keyword>